<name>A0A8I1GCK5_9HYPH</name>
<keyword evidence="3" id="KW-0966">Cell projection</keyword>
<dbReference type="InterPro" id="IPR038610">
    <property type="entry name" value="FliK-like_C_sf"/>
</dbReference>
<feature type="compositionally biased region" description="Polar residues" evidence="1">
    <location>
        <begin position="279"/>
        <end position="291"/>
    </location>
</feature>
<organism evidence="3 4">
    <name type="scientific">Rhodomicrobium udaipurense</name>
    <dbReference type="NCBI Taxonomy" id="1202716"/>
    <lineage>
        <taxon>Bacteria</taxon>
        <taxon>Pseudomonadati</taxon>
        <taxon>Pseudomonadota</taxon>
        <taxon>Alphaproteobacteria</taxon>
        <taxon>Hyphomicrobiales</taxon>
        <taxon>Hyphomicrobiaceae</taxon>
        <taxon>Rhodomicrobium</taxon>
    </lineage>
</organism>
<proteinExistence type="predicted"/>
<accession>A0A8I1GCK5</accession>
<dbReference type="Proteomes" id="UP000623250">
    <property type="component" value="Unassembled WGS sequence"/>
</dbReference>
<feature type="compositionally biased region" description="Low complexity" evidence="1">
    <location>
        <begin position="7"/>
        <end position="20"/>
    </location>
</feature>
<feature type="region of interest" description="Disordered" evidence="1">
    <location>
        <begin position="267"/>
        <end position="299"/>
    </location>
</feature>
<dbReference type="Pfam" id="PF02120">
    <property type="entry name" value="Flg_hook"/>
    <property type="match status" value="1"/>
</dbReference>
<evidence type="ECO:0000256" key="1">
    <source>
        <dbReference type="SAM" id="MobiDB-lite"/>
    </source>
</evidence>
<dbReference type="EMBL" id="JAEMUK010000002">
    <property type="protein sequence ID" value="MBJ7542003.1"/>
    <property type="molecule type" value="Genomic_DNA"/>
</dbReference>
<sequence length="507" mass="50474">MTDIVRSGAAAASTTALLGADKSGQQRGSRGGADFSSYLDPVTEGEAPVSPANAGEMSFAAVKFSGSLADAVIDGARQASTGKDVRSAEDASRAIEAELAELASGNAVGRGDVEAIATTAEDPAEPAPADEKTTDIPGIAPAAGQSFPMLLQFERGVIAEGLQATATDGESAANLSTKEAVSSGGQTLAAVVLKSETHFLPQTESVGRFSEVLNGSTLSQKTQGSLSSTASTVPLTGSALLVAASETAGRQRSASAALASDLASTTGSDIASRAPAATVSDSAEDTFSPNTGKRPFSQSAAAASSTSAAAGGAAAAVTQDASPSEVVLSASASTASGAVAQQVANAISAASSADTSQPTSRVALPAAETTQPVRTLTLGLTPQNLGEVTVRLSMNGSKLSVVLSVEQPEAAQLLAQDRETLEGLLRSTGYKVDTVSIQLAPQPVTPVTTGSVTASGDQAQSGSADTGSDGMGRSGQKDRGESGNRSMKEGSEHGQAESHRNRGALYI</sequence>
<feature type="domain" description="Flagellar hook-length control protein-like C-terminal" evidence="2">
    <location>
        <begin position="368"/>
        <end position="442"/>
    </location>
</feature>
<evidence type="ECO:0000313" key="4">
    <source>
        <dbReference type="Proteomes" id="UP000623250"/>
    </source>
</evidence>
<evidence type="ECO:0000259" key="2">
    <source>
        <dbReference type="Pfam" id="PF02120"/>
    </source>
</evidence>
<feature type="region of interest" description="Disordered" evidence="1">
    <location>
        <begin position="444"/>
        <end position="507"/>
    </location>
</feature>
<dbReference type="CDD" id="cd17470">
    <property type="entry name" value="T3SS_Flik_C"/>
    <property type="match status" value="1"/>
</dbReference>
<dbReference type="RefSeq" id="WP_037236284.1">
    <property type="nucleotide sequence ID" value="NZ_JAEMUK010000002.1"/>
</dbReference>
<dbReference type="Gene3D" id="3.30.750.140">
    <property type="match status" value="1"/>
</dbReference>
<feature type="compositionally biased region" description="Basic and acidic residues" evidence="1">
    <location>
        <begin position="475"/>
        <end position="500"/>
    </location>
</feature>
<gene>
    <name evidence="3" type="ORF">JDN41_00335</name>
</gene>
<dbReference type="InterPro" id="IPR021136">
    <property type="entry name" value="Flagellar_hook_control-like_C"/>
</dbReference>
<comment type="caution">
    <text evidence="3">The sequence shown here is derived from an EMBL/GenBank/DDBJ whole genome shotgun (WGS) entry which is preliminary data.</text>
</comment>
<feature type="region of interest" description="Disordered" evidence="1">
    <location>
        <begin position="1"/>
        <end position="52"/>
    </location>
</feature>
<evidence type="ECO:0000313" key="3">
    <source>
        <dbReference type="EMBL" id="MBJ7542003.1"/>
    </source>
</evidence>
<dbReference type="AlphaFoldDB" id="A0A8I1GCK5"/>
<protein>
    <submittedName>
        <fullName evidence="3">Flagellar hook-length control protein FliK</fullName>
    </submittedName>
</protein>
<reference evidence="3 4" key="1">
    <citation type="submission" date="2020-12" db="EMBL/GenBank/DDBJ databases">
        <title>Revised draft genomes of Rhodomicrobium vannielii ATCC 17100 and Rhodomicrobium udaipurense JA643.</title>
        <authorList>
            <person name="Conners E.M."/>
            <person name="Davenport E.J."/>
            <person name="Bose A."/>
        </authorList>
    </citation>
    <scope>NUCLEOTIDE SEQUENCE [LARGE SCALE GENOMIC DNA]</scope>
    <source>
        <strain evidence="3 4">JA643</strain>
    </source>
</reference>
<keyword evidence="3" id="KW-0969">Cilium</keyword>
<feature type="compositionally biased region" description="Polar residues" evidence="1">
    <location>
        <begin position="444"/>
        <end position="466"/>
    </location>
</feature>
<keyword evidence="3" id="KW-0282">Flagellum</keyword>
<keyword evidence="4" id="KW-1185">Reference proteome</keyword>